<dbReference type="InterPro" id="IPR027417">
    <property type="entry name" value="P-loop_NTPase"/>
</dbReference>
<proteinExistence type="predicted"/>
<evidence type="ECO:0000256" key="1">
    <source>
        <dbReference type="SAM" id="MobiDB-lite"/>
    </source>
</evidence>
<protein>
    <submittedName>
        <fullName evidence="2">YLP motif-containing protein 1</fullName>
    </submittedName>
</protein>
<dbReference type="Gramene" id="KVH98798">
    <property type="protein sequence ID" value="KVH98798"/>
    <property type="gene ID" value="Ccrd_022974"/>
</dbReference>
<feature type="compositionally biased region" description="Pro residues" evidence="1">
    <location>
        <begin position="475"/>
        <end position="488"/>
    </location>
</feature>
<dbReference type="OMA" id="RSKWSHD"/>
<evidence type="ECO:0000313" key="2">
    <source>
        <dbReference type="EMBL" id="KVH98798.1"/>
    </source>
</evidence>
<feature type="compositionally biased region" description="Basic and acidic residues" evidence="1">
    <location>
        <begin position="552"/>
        <end position="567"/>
    </location>
</feature>
<dbReference type="PANTHER" id="PTHR13413:SF0">
    <property type="entry name" value="YLP MOTIF-CONTAINING PROTEIN 1"/>
    <property type="match status" value="1"/>
</dbReference>
<feature type="region of interest" description="Disordered" evidence="1">
    <location>
        <begin position="509"/>
        <end position="528"/>
    </location>
</feature>
<feature type="region of interest" description="Disordered" evidence="1">
    <location>
        <begin position="46"/>
        <end position="66"/>
    </location>
</feature>
<dbReference type="GO" id="GO:0005634">
    <property type="term" value="C:nucleus"/>
    <property type="evidence" value="ECO:0007669"/>
    <property type="project" value="InterPro"/>
</dbReference>
<feature type="region of interest" description="Disordered" evidence="1">
    <location>
        <begin position="429"/>
        <end position="451"/>
    </location>
</feature>
<dbReference type="PANTHER" id="PTHR13413">
    <property type="entry name" value="YLP MOTIF CONTAINING PROTEIN NUCLEAR PROTEIN ZAP"/>
    <property type="match status" value="1"/>
</dbReference>
<feature type="compositionally biased region" description="Low complexity" evidence="1">
    <location>
        <begin position="512"/>
        <end position="524"/>
    </location>
</feature>
<dbReference type="Proteomes" id="UP000243975">
    <property type="component" value="Unassembled WGS sequence"/>
</dbReference>
<feature type="compositionally biased region" description="Polar residues" evidence="1">
    <location>
        <begin position="292"/>
        <end position="307"/>
    </location>
</feature>
<feature type="compositionally biased region" description="Basic and acidic residues" evidence="1">
    <location>
        <begin position="797"/>
        <end position="812"/>
    </location>
</feature>
<dbReference type="AlphaFoldDB" id="A0A103XXK8"/>
<sequence length="964" mass="107532">MDHSWRPPPLPPIPGNASNICPICSISHFPFCPPPPFIENPRFHYSQSPNDYHNQPPHFDHHHSFPNHQSSLNYNYDCNPSDGYVARRPTWYGSNPSLNMSPYDGVGDPPMGNGNYNNYHRGGVGPASYGYDGYDNGGTKRMKIEPTDYNRGPRGSSMGGEIVDTSRVSSDSERILKLIHDHGNAANAAPGGLPKTGADLFSESSNENANRYTHGRFVETREVRNDMGLKRRQMSDFPSTGMGSFERKESSLYVGPGSDLLGSSREDRGVAYGKNNVHYDQRDELGQSQYDCTESSIPHSLNYSRHGSQPARVFTSTEQSEQTQDHHRGAAPYHSVLQRSELNKKLPMPQEMHDPTTEILPNIYHHLQPTTPSNVAIVNKASYSYAGQSQLPPPADTTQHNLQPNHSFLSSRLPTDVNRHVDVNALSQEGIPSSIRHHNSQPPYSWSESKGHYAHNSFRTNFGPVEVSHAYRGQPPLPASPPPPLPIDPPRHHVFEPLASPPAKKPSLFPISVSSSADSSSSRSAIHENQSPAQVYYSNNAGHHASTLSSAEEFRTRQSSSEKHVRDVQPFPLRHLASEKPNTIDASHIFKQPHRASRPDHLVIILRGLPGSGKSYLAKVLRDIEVDNGGEAPRIHSMDEYFMTEVEKAEDSELSKSSGSLRGKRQVMKKVMEYCYEPEMEEAYRASMLKAFKKTLDEGIYSFIIVDDRNLRVADFAQFWATAKRSGYEVYLVEAAYKDPAGCAARNVHNFTLDDIQKMAGQWEEAPSLYLKMDIKVDMDMEDEDAIEASPGPDVKNPQEDVKDQVDEHELTPHGPVKHPVTNHVTEEVNHLSRSKWSNDMDGRESLEAEGGKKNASALSGLIQAYGKEGKSVRWGDQGGNVGFSISATRKTNTRSLIIGPGSGYNLKSNPLSEEEYLKPTQKAVEPKSQNVFQERIRAERESFKAVFDKRQQRRIGGFDIDDE</sequence>
<gene>
    <name evidence="2" type="ORF">Ccrd_022974</name>
</gene>
<dbReference type="InterPro" id="IPR026314">
    <property type="entry name" value="YLP_motif_con_p1"/>
</dbReference>
<dbReference type="FunFam" id="3.40.50.300:FF:000978">
    <property type="entry name" value="YLP motif-containing protein 1 isoform X3"/>
    <property type="match status" value="1"/>
</dbReference>
<dbReference type="SUPFAM" id="SSF52540">
    <property type="entry name" value="P-loop containing nucleoside triphosphate hydrolases"/>
    <property type="match status" value="1"/>
</dbReference>
<feature type="region of interest" description="Disordered" evidence="1">
    <location>
        <begin position="547"/>
        <end position="578"/>
    </location>
</feature>
<feature type="region of interest" description="Disordered" evidence="1">
    <location>
        <begin position="292"/>
        <end position="331"/>
    </location>
</feature>
<evidence type="ECO:0000313" key="3">
    <source>
        <dbReference type="Proteomes" id="UP000243975"/>
    </source>
</evidence>
<dbReference type="GO" id="GO:0032204">
    <property type="term" value="P:regulation of telomere maintenance"/>
    <property type="evidence" value="ECO:0007669"/>
    <property type="project" value="TreeGrafter"/>
</dbReference>
<keyword evidence="3" id="KW-1185">Reference proteome</keyword>
<dbReference type="Gene3D" id="3.40.50.300">
    <property type="entry name" value="P-loop containing nucleotide triphosphate hydrolases"/>
    <property type="match status" value="1"/>
</dbReference>
<feature type="region of interest" description="Disordered" evidence="1">
    <location>
        <begin position="233"/>
        <end position="267"/>
    </location>
</feature>
<feature type="region of interest" description="Disordered" evidence="1">
    <location>
        <begin position="144"/>
        <end position="167"/>
    </location>
</feature>
<name>A0A103XXK8_CYNCS</name>
<comment type="caution">
    <text evidence="2">The sequence shown here is derived from an EMBL/GenBank/DDBJ whole genome shotgun (WGS) entry which is preliminary data.</text>
</comment>
<dbReference type="EMBL" id="LEKV01003679">
    <property type="protein sequence ID" value="KVH98798.1"/>
    <property type="molecule type" value="Genomic_DNA"/>
</dbReference>
<reference evidence="2 3" key="1">
    <citation type="journal article" date="2016" name="Sci. Rep.">
        <title>The genome sequence of the outbreeding globe artichoke constructed de novo incorporating a phase-aware low-pass sequencing strategy of F1 progeny.</title>
        <authorList>
            <person name="Scaglione D."/>
            <person name="Reyes-Chin-Wo S."/>
            <person name="Acquadro A."/>
            <person name="Froenicke L."/>
            <person name="Portis E."/>
            <person name="Beitel C."/>
            <person name="Tirone M."/>
            <person name="Mauro R."/>
            <person name="Lo Monaco A."/>
            <person name="Mauromicale G."/>
            <person name="Faccioli P."/>
            <person name="Cattivelli L."/>
            <person name="Rieseberg L."/>
            <person name="Michelmore R."/>
            <person name="Lanteri S."/>
        </authorList>
    </citation>
    <scope>NUCLEOTIDE SEQUENCE [LARGE SCALE GENOMIC DNA]</scope>
    <source>
        <strain evidence="2">2C</strain>
    </source>
</reference>
<feature type="region of interest" description="Disordered" evidence="1">
    <location>
        <begin position="786"/>
        <end position="821"/>
    </location>
</feature>
<feature type="region of interest" description="Disordered" evidence="1">
    <location>
        <begin position="468"/>
        <end position="501"/>
    </location>
</feature>
<dbReference type="STRING" id="59895.A0A103XXK8"/>
<organism evidence="2 3">
    <name type="scientific">Cynara cardunculus var. scolymus</name>
    <name type="common">Globe artichoke</name>
    <name type="synonym">Cynara scolymus</name>
    <dbReference type="NCBI Taxonomy" id="59895"/>
    <lineage>
        <taxon>Eukaryota</taxon>
        <taxon>Viridiplantae</taxon>
        <taxon>Streptophyta</taxon>
        <taxon>Embryophyta</taxon>
        <taxon>Tracheophyta</taxon>
        <taxon>Spermatophyta</taxon>
        <taxon>Magnoliopsida</taxon>
        <taxon>eudicotyledons</taxon>
        <taxon>Gunneridae</taxon>
        <taxon>Pentapetalae</taxon>
        <taxon>asterids</taxon>
        <taxon>campanulids</taxon>
        <taxon>Asterales</taxon>
        <taxon>Asteraceae</taxon>
        <taxon>Carduoideae</taxon>
        <taxon>Cardueae</taxon>
        <taxon>Carduinae</taxon>
        <taxon>Cynara</taxon>
    </lineage>
</organism>
<accession>A0A103XXK8</accession>